<feature type="domain" description="RRM" evidence="9">
    <location>
        <begin position="109"/>
        <end position="190"/>
    </location>
</feature>
<evidence type="ECO:0000256" key="8">
    <source>
        <dbReference type="SAM" id="SignalP"/>
    </source>
</evidence>
<dbReference type="STRING" id="336983.ENSCANP00000005569"/>
<dbReference type="SMART" id="SM00360">
    <property type="entry name" value="RRM"/>
    <property type="match status" value="1"/>
</dbReference>
<evidence type="ECO:0000256" key="5">
    <source>
        <dbReference type="PROSITE-ProRule" id="PRU00176"/>
    </source>
</evidence>
<evidence type="ECO:0000313" key="11">
    <source>
        <dbReference type="Proteomes" id="UP000233080"/>
    </source>
</evidence>
<dbReference type="Ensembl" id="ENSCANT00000021279.1">
    <property type="protein sequence ID" value="ENSCANP00000005569.1"/>
    <property type="gene ID" value="ENSCANG00000018948.1"/>
</dbReference>
<dbReference type="PANTHER" id="PTHR23189">
    <property type="entry name" value="RNA RECOGNITION MOTIF-CONTAINING"/>
    <property type="match status" value="1"/>
</dbReference>
<protein>
    <recommendedName>
        <fullName evidence="9">RRM domain-containing protein</fullName>
    </recommendedName>
</protein>
<evidence type="ECO:0000256" key="2">
    <source>
        <dbReference type="ARBA" id="ARBA00022737"/>
    </source>
</evidence>
<evidence type="ECO:0000256" key="7">
    <source>
        <dbReference type="SAM" id="MobiDB-lite"/>
    </source>
</evidence>
<keyword evidence="11" id="KW-1185">Reference proteome</keyword>
<dbReference type="Pfam" id="PF08075">
    <property type="entry name" value="NOPS"/>
    <property type="match status" value="1"/>
</dbReference>
<dbReference type="CDD" id="cd12949">
    <property type="entry name" value="NOPS_PSPC1"/>
    <property type="match status" value="1"/>
</dbReference>
<dbReference type="Gene3D" id="3.30.70.330">
    <property type="match status" value="1"/>
</dbReference>
<organism evidence="10 11">
    <name type="scientific">Colobus angolensis palliatus</name>
    <name type="common">Peters' Angolan colobus</name>
    <dbReference type="NCBI Taxonomy" id="336983"/>
    <lineage>
        <taxon>Eukaryota</taxon>
        <taxon>Metazoa</taxon>
        <taxon>Chordata</taxon>
        <taxon>Craniata</taxon>
        <taxon>Vertebrata</taxon>
        <taxon>Euteleostomi</taxon>
        <taxon>Mammalia</taxon>
        <taxon>Eutheria</taxon>
        <taxon>Euarchontoglires</taxon>
        <taxon>Primates</taxon>
        <taxon>Haplorrhini</taxon>
        <taxon>Catarrhini</taxon>
        <taxon>Cercopithecidae</taxon>
        <taxon>Colobinae</taxon>
        <taxon>Colobus</taxon>
    </lineage>
</organism>
<feature type="signal peptide" evidence="8">
    <location>
        <begin position="1"/>
        <end position="18"/>
    </location>
</feature>
<dbReference type="GO" id="GO:0048511">
    <property type="term" value="P:rhythmic process"/>
    <property type="evidence" value="ECO:0007669"/>
    <property type="project" value="UniProtKB-KW"/>
</dbReference>
<reference evidence="10" key="2">
    <citation type="submission" date="2025-09" db="UniProtKB">
        <authorList>
            <consortium name="Ensembl"/>
        </authorList>
    </citation>
    <scope>IDENTIFICATION</scope>
</reference>
<dbReference type="OMA" id="MENREXH"/>
<proteinExistence type="predicted"/>
<dbReference type="InterPro" id="IPR035979">
    <property type="entry name" value="RBD_domain_sf"/>
</dbReference>
<dbReference type="Gene3D" id="6.10.250.1170">
    <property type="match status" value="1"/>
</dbReference>
<dbReference type="Proteomes" id="UP000233080">
    <property type="component" value="Unassembled WGS sequence"/>
</dbReference>
<dbReference type="InterPro" id="IPR012975">
    <property type="entry name" value="NOPS"/>
</dbReference>
<dbReference type="GO" id="GO:0003723">
    <property type="term" value="F:RNA binding"/>
    <property type="evidence" value="ECO:0007669"/>
    <property type="project" value="UniProtKB-UniRule"/>
</dbReference>
<evidence type="ECO:0000256" key="3">
    <source>
        <dbReference type="ARBA" id="ARBA00022884"/>
    </source>
</evidence>
<keyword evidence="2" id="KW-0677">Repeat</keyword>
<keyword evidence="4" id="KW-0090">Biological rhythms</keyword>
<feature type="chain" id="PRO_5014398948" description="RRM domain-containing protein" evidence="8">
    <location>
        <begin position="19"/>
        <end position="433"/>
    </location>
</feature>
<evidence type="ECO:0000313" key="10">
    <source>
        <dbReference type="Ensembl" id="ENSCANP00000005569.1"/>
    </source>
</evidence>
<comment type="subcellular location">
    <subcellularLocation>
        <location evidence="1">Nucleus speckle</location>
    </subcellularLocation>
</comment>
<evidence type="ECO:0000259" key="9">
    <source>
        <dbReference type="PROSITE" id="PS50102"/>
    </source>
</evidence>
<dbReference type="InterPro" id="IPR034523">
    <property type="entry name" value="PSP1_RRM2"/>
</dbReference>
<reference evidence="10" key="1">
    <citation type="submission" date="2025-08" db="UniProtKB">
        <authorList>
            <consortium name="Ensembl"/>
        </authorList>
    </citation>
    <scope>IDENTIFICATION</scope>
</reference>
<keyword evidence="3 5" id="KW-0694">RNA-binding</keyword>
<dbReference type="CDD" id="cd12589">
    <property type="entry name" value="RRM2_PSP1"/>
    <property type="match status" value="1"/>
</dbReference>
<keyword evidence="6" id="KW-0175">Coiled coil</keyword>
<feature type="region of interest" description="Disordered" evidence="7">
    <location>
        <begin position="369"/>
        <end position="433"/>
    </location>
</feature>
<dbReference type="PROSITE" id="PS50102">
    <property type="entry name" value="RRM"/>
    <property type="match status" value="1"/>
</dbReference>
<feature type="compositionally biased region" description="Gly residues" evidence="7">
    <location>
        <begin position="407"/>
        <end position="424"/>
    </location>
</feature>
<dbReference type="InterPro" id="IPR000504">
    <property type="entry name" value="RRM_dom"/>
</dbReference>
<dbReference type="Pfam" id="PF00076">
    <property type="entry name" value="RRM_1"/>
    <property type="match status" value="1"/>
</dbReference>
<sequence length="433" mass="48532">IFIFILFYFFETEPCSVARAGVQWPDLSSLQAPPPGFTPFSCLSLPSSWDYGARHLTCVLNFFCYCHLLTMFFLPKKESRTLAEIAKAELDGTILKSRPLRIRFATHGAALTVKNLSPVVSNELLEQAFSQFGPVEKAVVVVDDRGRATGKGFVEFAAKPPARKALERCGDGAFLLTTTPRPVIVEPMEQFDDEDGLPEKLMQKTQQYHKEREQPPRFAQPGTFEFEYASRWKALDEMEKQQREQVDRNIREAKEKLEAEMEAARHEHQLMLMRHEEEHRRREEEMIRHREQEELRRQQEGFKPNYMENYRLFYIDAFSPAPAGNQGPPPMMGMNMNNRATIPGPPMGPGPAMGPEGAANMGTPMMPDNGAVHNDRFPQGPPSQMGSPMGSRAGSETPQAPVSGVGPVSGGPGGFGRGSQGGNFEGPNKRRRY</sequence>
<dbReference type="GO" id="GO:0002218">
    <property type="term" value="P:activation of innate immune response"/>
    <property type="evidence" value="ECO:0007669"/>
    <property type="project" value="UniProtKB-ARBA"/>
</dbReference>
<evidence type="ECO:0000256" key="6">
    <source>
        <dbReference type="SAM" id="Coils"/>
    </source>
</evidence>
<dbReference type="GO" id="GO:0016607">
    <property type="term" value="C:nuclear speck"/>
    <property type="evidence" value="ECO:0007669"/>
    <property type="project" value="UniProtKB-SubCell"/>
</dbReference>
<keyword evidence="8" id="KW-0732">Signal</keyword>
<dbReference type="FunFam" id="3.30.70.330:FF:000043">
    <property type="entry name" value="paraspeckle component 1 isoform X1"/>
    <property type="match status" value="1"/>
</dbReference>
<feature type="coiled-coil region" evidence="6">
    <location>
        <begin position="236"/>
        <end position="292"/>
    </location>
</feature>
<accession>A0A2K5HMI8</accession>
<dbReference type="AlphaFoldDB" id="A0A2K5HMI8"/>
<dbReference type="SUPFAM" id="SSF54928">
    <property type="entry name" value="RNA-binding domain, RBD"/>
    <property type="match status" value="1"/>
</dbReference>
<dbReference type="InterPro" id="IPR012677">
    <property type="entry name" value="Nucleotide-bd_a/b_plait_sf"/>
</dbReference>
<name>A0A2K5HMI8_COLAP</name>
<evidence type="ECO:0000256" key="1">
    <source>
        <dbReference type="ARBA" id="ARBA00004324"/>
    </source>
</evidence>
<evidence type="ECO:0000256" key="4">
    <source>
        <dbReference type="ARBA" id="ARBA00023108"/>
    </source>
</evidence>